<dbReference type="OrthoDB" id="1678879at2759"/>
<dbReference type="Gramene" id="OIT03062">
    <property type="protein sequence ID" value="OIT03062"/>
    <property type="gene ID" value="A4A49_33415"/>
</dbReference>
<evidence type="ECO:0000313" key="3">
    <source>
        <dbReference type="Proteomes" id="UP000187609"/>
    </source>
</evidence>
<dbReference type="SUPFAM" id="SSF52047">
    <property type="entry name" value="RNI-like"/>
    <property type="match status" value="1"/>
</dbReference>
<evidence type="ECO:0000259" key="1">
    <source>
        <dbReference type="Pfam" id="PF24758"/>
    </source>
</evidence>
<dbReference type="OMA" id="QWILAEN"/>
<dbReference type="InterPro" id="IPR055411">
    <property type="entry name" value="LRR_FXL15/At3g58940/PEG3-like"/>
</dbReference>
<feature type="domain" description="F-box/LRR-repeat protein 15/At3g58940/PEG3-like LRR" evidence="1">
    <location>
        <begin position="105"/>
        <end position="217"/>
    </location>
</feature>
<dbReference type="AlphaFoldDB" id="A0A1J6IDU5"/>
<proteinExistence type="predicted"/>
<reference evidence="2" key="1">
    <citation type="submission" date="2016-11" db="EMBL/GenBank/DDBJ databases">
        <title>The genome of Nicotiana attenuata.</title>
        <authorList>
            <person name="Xu S."/>
            <person name="Brockmoeller T."/>
            <person name="Gaquerel E."/>
            <person name="Navarro A."/>
            <person name="Kuhl H."/>
            <person name="Gase K."/>
            <person name="Ling Z."/>
            <person name="Zhou W."/>
            <person name="Kreitzer C."/>
            <person name="Stanke M."/>
            <person name="Tang H."/>
            <person name="Lyons E."/>
            <person name="Pandey P."/>
            <person name="Pandey S.P."/>
            <person name="Timmermann B."/>
            <person name="Baldwin I.T."/>
        </authorList>
    </citation>
    <scope>NUCLEOTIDE SEQUENCE [LARGE SCALE GENOMIC DNA]</scope>
    <source>
        <strain evidence="2">UT</strain>
    </source>
</reference>
<dbReference type="PANTHER" id="PTHR34145:SF62">
    <property type="entry name" value="FBD DOMAIN-CONTAINING PROTEIN"/>
    <property type="match status" value="1"/>
</dbReference>
<name>A0A1J6IDU5_NICAT</name>
<dbReference type="STRING" id="49451.A0A1J6IDU5"/>
<dbReference type="KEGG" id="nau:109225928"/>
<dbReference type="PANTHER" id="PTHR34145">
    <property type="entry name" value="OS02G0105600 PROTEIN"/>
    <property type="match status" value="1"/>
</dbReference>
<dbReference type="Gene3D" id="3.80.10.10">
    <property type="entry name" value="Ribonuclease Inhibitor"/>
    <property type="match status" value="1"/>
</dbReference>
<evidence type="ECO:0000313" key="2">
    <source>
        <dbReference type="EMBL" id="OIT03062.1"/>
    </source>
</evidence>
<dbReference type="Pfam" id="PF24758">
    <property type="entry name" value="LRR_At5g56370"/>
    <property type="match status" value="1"/>
</dbReference>
<keyword evidence="3" id="KW-1185">Reference proteome</keyword>
<dbReference type="InterPro" id="IPR032675">
    <property type="entry name" value="LRR_dom_sf"/>
</dbReference>
<dbReference type="Proteomes" id="UP000187609">
    <property type="component" value="Unassembled WGS sequence"/>
</dbReference>
<organism evidence="2 3">
    <name type="scientific">Nicotiana attenuata</name>
    <name type="common">Coyote tobacco</name>
    <dbReference type="NCBI Taxonomy" id="49451"/>
    <lineage>
        <taxon>Eukaryota</taxon>
        <taxon>Viridiplantae</taxon>
        <taxon>Streptophyta</taxon>
        <taxon>Embryophyta</taxon>
        <taxon>Tracheophyta</taxon>
        <taxon>Spermatophyta</taxon>
        <taxon>Magnoliopsida</taxon>
        <taxon>eudicotyledons</taxon>
        <taxon>Gunneridae</taxon>
        <taxon>Pentapetalae</taxon>
        <taxon>asterids</taxon>
        <taxon>lamiids</taxon>
        <taxon>Solanales</taxon>
        <taxon>Solanaceae</taxon>
        <taxon>Nicotianoideae</taxon>
        <taxon>Nicotianeae</taxon>
        <taxon>Nicotiana</taxon>
    </lineage>
</organism>
<dbReference type="EMBL" id="MJEQ01037187">
    <property type="protein sequence ID" value="OIT03062.1"/>
    <property type="molecule type" value="Genomic_DNA"/>
</dbReference>
<dbReference type="InterPro" id="IPR053772">
    <property type="entry name" value="At1g61320/At1g61330-like"/>
</dbReference>
<gene>
    <name evidence="2" type="ORF">A4A49_33415</name>
</gene>
<comment type="caution">
    <text evidence="2">The sequence shown here is derived from an EMBL/GenBank/DDBJ whole genome shotgun (WGS) entry which is preliminary data.</text>
</comment>
<sequence length="231" mass="26105">MEEEIMDPAVDHISKLAVPVLQKILSSFLAKDVAQLNTLSKSLNSAWTTLSYLNFGYKFFYHQGDDDQWILAENITDLANRQNQKISIQKLWLTLPSSHWSSYIHGWINTLVSLNIKELILSVDTPNDGYNMILPEAIFAAKELNVLNLQGFKLELPHNNGIKYSSLRVLHLSKALLSEHFIRAVCESCSGLEDLKLNECHGLASLQIGGTSLSKLRSVWLDCLYDLHMYG</sequence>
<accession>A0A1J6IDU5</accession>
<protein>
    <submittedName>
        <fullName evidence="2">Fbd-associated f-box protein</fullName>
    </submittedName>
</protein>